<name>A0ABQ3ECZ8_9HYPH</name>
<evidence type="ECO:0000313" key="3">
    <source>
        <dbReference type="Proteomes" id="UP000637980"/>
    </source>
</evidence>
<accession>A0ABQ3ECZ8</accession>
<organism evidence="2 3">
    <name type="scientific">Pseudovibrio japonicus</name>
    <dbReference type="NCBI Taxonomy" id="366534"/>
    <lineage>
        <taxon>Bacteria</taxon>
        <taxon>Pseudomonadati</taxon>
        <taxon>Pseudomonadota</taxon>
        <taxon>Alphaproteobacteria</taxon>
        <taxon>Hyphomicrobiales</taxon>
        <taxon>Stappiaceae</taxon>
        <taxon>Pseudovibrio</taxon>
    </lineage>
</organism>
<protein>
    <submittedName>
        <fullName evidence="2">Uncharacterized protein</fullName>
    </submittedName>
</protein>
<gene>
    <name evidence="2" type="ORF">GCM10007094_23780</name>
</gene>
<evidence type="ECO:0000313" key="2">
    <source>
        <dbReference type="EMBL" id="GHB34022.1"/>
    </source>
</evidence>
<feature type="transmembrane region" description="Helical" evidence="1">
    <location>
        <begin position="36"/>
        <end position="68"/>
    </location>
</feature>
<keyword evidence="1" id="KW-0812">Transmembrane</keyword>
<keyword evidence="3" id="KW-1185">Reference proteome</keyword>
<sequence length="76" mass="8137">MGPLLFSGEHDVGIWVLAHAKGEAMIELLQFYVSGFWVWVGLTLGLGMILGLGLKWSVLLVVGVIAALRGSDLNIS</sequence>
<reference evidence="3" key="1">
    <citation type="journal article" date="2019" name="Int. J. Syst. Evol. Microbiol.">
        <title>The Global Catalogue of Microorganisms (GCM) 10K type strain sequencing project: providing services to taxonomists for standard genome sequencing and annotation.</title>
        <authorList>
            <consortium name="The Broad Institute Genomics Platform"/>
            <consortium name="The Broad Institute Genome Sequencing Center for Infectious Disease"/>
            <person name="Wu L."/>
            <person name="Ma J."/>
        </authorList>
    </citation>
    <scope>NUCLEOTIDE SEQUENCE [LARGE SCALE GENOMIC DNA]</scope>
    <source>
        <strain evidence="3">KCTC 12861</strain>
    </source>
</reference>
<keyword evidence="1" id="KW-1133">Transmembrane helix</keyword>
<dbReference type="Proteomes" id="UP000637980">
    <property type="component" value="Unassembled WGS sequence"/>
</dbReference>
<keyword evidence="1" id="KW-0472">Membrane</keyword>
<evidence type="ECO:0000256" key="1">
    <source>
        <dbReference type="SAM" id="Phobius"/>
    </source>
</evidence>
<comment type="caution">
    <text evidence="2">The sequence shown here is derived from an EMBL/GenBank/DDBJ whole genome shotgun (WGS) entry which is preliminary data.</text>
</comment>
<dbReference type="EMBL" id="BMXE01000004">
    <property type="protein sequence ID" value="GHB34022.1"/>
    <property type="molecule type" value="Genomic_DNA"/>
</dbReference>
<proteinExistence type="predicted"/>